<evidence type="ECO:0000313" key="8">
    <source>
        <dbReference type="Proteomes" id="UP000518266"/>
    </source>
</evidence>
<gene>
    <name evidence="7" type="ORF">F7725_013877</name>
</gene>
<accession>A0A7J5YWT8</accession>
<keyword evidence="4" id="KW-1133">Transmembrane helix</keyword>
<dbReference type="Pfam" id="PF00801">
    <property type="entry name" value="PKD"/>
    <property type="match status" value="1"/>
</dbReference>
<dbReference type="OrthoDB" id="6022660at2759"/>
<protein>
    <recommendedName>
        <fullName evidence="6">PKD domain-containing protein</fullName>
    </recommendedName>
</protein>
<evidence type="ECO:0000256" key="2">
    <source>
        <dbReference type="ARBA" id="ARBA00022692"/>
    </source>
</evidence>
<evidence type="ECO:0000259" key="6">
    <source>
        <dbReference type="Pfam" id="PF00801"/>
    </source>
</evidence>
<name>A0A7J5YWT8_DISMA</name>
<dbReference type="PANTHER" id="PTHR46730">
    <property type="entry name" value="POLYCYSTIN-1"/>
    <property type="match status" value="1"/>
</dbReference>
<evidence type="ECO:0000256" key="4">
    <source>
        <dbReference type="ARBA" id="ARBA00022989"/>
    </source>
</evidence>
<dbReference type="AlphaFoldDB" id="A0A7J5YWT8"/>
<proteinExistence type="predicted"/>
<dbReference type="Proteomes" id="UP000518266">
    <property type="component" value="Unassembled WGS sequence"/>
</dbReference>
<dbReference type="InterPro" id="IPR000601">
    <property type="entry name" value="PKD_dom"/>
</dbReference>
<organism evidence="7 8">
    <name type="scientific">Dissostichus mawsoni</name>
    <name type="common">Antarctic cod</name>
    <dbReference type="NCBI Taxonomy" id="36200"/>
    <lineage>
        <taxon>Eukaryota</taxon>
        <taxon>Metazoa</taxon>
        <taxon>Chordata</taxon>
        <taxon>Craniata</taxon>
        <taxon>Vertebrata</taxon>
        <taxon>Euteleostomi</taxon>
        <taxon>Actinopterygii</taxon>
        <taxon>Neopterygii</taxon>
        <taxon>Teleostei</taxon>
        <taxon>Neoteleostei</taxon>
        <taxon>Acanthomorphata</taxon>
        <taxon>Eupercaria</taxon>
        <taxon>Perciformes</taxon>
        <taxon>Notothenioidei</taxon>
        <taxon>Nototheniidae</taxon>
        <taxon>Dissostichus</taxon>
    </lineage>
</organism>
<comment type="subcellular location">
    <subcellularLocation>
        <location evidence="1">Membrane</location>
    </subcellularLocation>
</comment>
<evidence type="ECO:0000256" key="5">
    <source>
        <dbReference type="ARBA" id="ARBA00023136"/>
    </source>
</evidence>
<dbReference type="EMBL" id="JAAKFY010000008">
    <property type="protein sequence ID" value="KAF3853189.1"/>
    <property type="molecule type" value="Genomic_DNA"/>
</dbReference>
<dbReference type="GO" id="GO:0006816">
    <property type="term" value="P:calcium ion transport"/>
    <property type="evidence" value="ECO:0007669"/>
    <property type="project" value="TreeGrafter"/>
</dbReference>
<feature type="domain" description="PKD" evidence="6">
    <location>
        <begin position="517"/>
        <end position="578"/>
    </location>
</feature>
<keyword evidence="2" id="KW-0812">Transmembrane</keyword>
<reference evidence="7 8" key="1">
    <citation type="submission" date="2020-03" db="EMBL/GenBank/DDBJ databases">
        <title>Dissostichus mawsoni Genome sequencing and assembly.</title>
        <authorList>
            <person name="Park H."/>
        </authorList>
    </citation>
    <scope>NUCLEOTIDE SEQUENCE [LARGE SCALE GENOMIC DNA]</scope>
    <source>
        <strain evidence="7">DM0001</strain>
        <tissue evidence="7">Muscle</tissue>
    </source>
</reference>
<comment type="caution">
    <text evidence="7">The sequence shown here is derived from an EMBL/GenBank/DDBJ whole genome shotgun (WGS) entry which is preliminary data.</text>
</comment>
<dbReference type="GO" id="GO:0005261">
    <property type="term" value="F:monoatomic cation channel activity"/>
    <property type="evidence" value="ECO:0007669"/>
    <property type="project" value="TreeGrafter"/>
</dbReference>
<evidence type="ECO:0000256" key="1">
    <source>
        <dbReference type="ARBA" id="ARBA00004370"/>
    </source>
</evidence>
<sequence>MELQDFIQHSFPVKTTVWVWVKGSGGDGSDQKDVIEPVIPVESPGGCTQMALGTKGQRRKSQCAGQYLFLCEKEVTESFPSMDSYLTGSVLMSGDYTQIQIQPLPNAPDIGQITVEPPPPPYHHYDQGRTKALPFSFNGVKNMQLFPGLWFSHAGQLVSVELVVQPSPDSSLSRCSALFNPFSCCSAVPLCNTTGGCSTGQYWCHLLEVCVPTTSPCSPYDSETGARGFVLPPRYTAIPPFYHLVADLPLRVNPSSELTTISLILPDRAIMVYPDDIVAVQHTRDSGTFLHCVNSDASLKSPWRQSYMSLRRREEWGGWREGGLTSLPHGGQWVDGVVCDLRMMYVDNLHRGTEHEDNPGFTERETTTALNNQAFTTGPTPNLGSKFRLDVIHPAPDANNQIHVQINVPTLIVVKVLFGEKASSTWSAPVLQMGVPFLSSCPKEVAQSWDVCKRQSHDAWFSSVTMISPTVGFETLNISVMDAESSQSVSVSVCSYEEVTGLSVEPHGCRRMIVDTPQSFTAKVESGSSVKFTWVIDYLENFAHEGESYSVVFKKPAEYKLRVTASNPVSSQSQQTLLTADEITPLSDPQFLLVREVIAVDAIHLYTLRVKVDISLPVTFR</sequence>
<keyword evidence="8" id="KW-1185">Reference proteome</keyword>
<evidence type="ECO:0000313" key="7">
    <source>
        <dbReference type="EMBL" id="KAF3853189.1"/>
    </source>
</evidence>
<keyword evidence="5" id="KW-0472">Membrane</keyword>
<dbReference type="PANTHER" id="PTHR46730:SF2">
    <property type="entry name" value="POLYCYSTIN-1 ISOFORM X1"/>
    <property type="match status" value="1"/>
</dbReference>
<evidence type="ECO:0000256" key="3">
    <source>
        <dbReference type="ARBA" id="ARBA00022737"/>
    </source>
</evidence>
<dbReference type="GO" id="GO:0005886">
    <property type="term" value="C:plasma membrane"/>
    <property type="evidence" value="ECO:0007669"/>
    <property type="project" value="TreeGrafter"/>
</dbReference>
<keyword evidence="3" id="KW-0677">Repeat</keyword>